<protein>
    <submittedName>
        <fullName evidence="1">Uncharacterized protein</fullName>
    </submittedName>
</protein>
<dbReference type="EMBL" id="CAMXCT020001489">
    <property type="protein sequence ID" value="CAL1143920.1"/>
    <property type="molecule type" value="Genomic_DNA"/>
</dbReference>
<gene>
    <name evidence="1" type="ORF">C1SCF055_LOCUS17525</name>
</gene>
<organism evidence="1">
    <name type="scientific">Cladocopium goreaui</name>
    <dbReference type="NCBI Taxonomy" id="2562237"/>
    <lineage>
        <taxon>Eukaryota</taxon>
        <taxon>Sar</taxon>
        <taxon>Alveolata</taxon>
        <taxon>Dinophyceae</taxon>
        <taxon>Suessiales</taxon>
        <taxon>Symbiodiniaceae</taxon>
        <taxon>Cladocopium</taxon>
    </lineage>
</organism>
<evidence type="ECO:0000313" key="2">
    <source>
        <dbReference type="EMBL" id="CAL1143920.1"/>
    </source>
</evidence>
<reference evidence="2" key="2">
    <citation type="submission" date="2024-04" db="EMBL/GenBank/DDBJ databases">
        <authorList>
            <person name="Chen Y."/>
            <person name="Shah S."/>
            <person name="Dougan E. K."/>
            <person name="Thang M."/>
            <person name="Chan C."/>
        </authorList>
    </citation>
    <scope>NUCLEOTIDE SEQUENCE [LARGE SCALE GENOMIC DNA]</scope>
</reference>
<comment type="caution">
    <text evidence="1">The sequence shown here is derived from an EMBL/GenBank/DDBJ whole genome shotgun (WGS) entry which is preliminary data.</text>
</comment>
<dbReference type="AlphaFoldDB" id="A0A9P1FXP8"/>
<name>A0A9P1FXP8_9DINO</name>
<reference evidence="1" key="1">
    <citation type="submission" date="2022-10" db="EMBL/GenBank/DDBJ databases">
        <authorList>
            <person name="Chen Y."/>
            <person name="Dougan E. K."/>
            <person name="Chan C."/>
            <person name="Rhodes N."/>
            <person name="Thang M."/>
        </authorList>
    </citation>
    <scope>NUCLEOTIDE SEQUENCE</scope>
</reference>
<sequence length="181" mass="20441">MVRNGKRYKYLDEEVPEIGSPRRKALQNIYNKKRRQRERDEACLRDAPISGILDSDMVATWDAYGPPGSEMALVPEKGNAIAVAEQGSVGADGAMCLLTGKEQADPQIQMAVAESRADPEIQRAVAENQKRYEETGYKELERLTHETYAQGQTIARLESQLRTVCLLLRKEQKCSKEQRRS</sequence>
<evidence type="ECO:0000313" key="1">
    <source>
        <dbReference type="EMBL" id="CAI3990545.1"/>
    </source>
</evidence>
<dbReference type="Proteomes" id="UP001152797">
    <property type="component" value="Unassembled WGS sequence"/>
</dbReference>
<accession>A0A9P1FXP8</accession>
<proteinExistence type="predicted"/>
<evidence type="ECO:0000313" key="3">
    <source>
        <dbReference type="Proteomes" id="UP001152797"/>
    </source>
</evidence>
<dbReference type="EMBL" id="CAMXCT030001489">
    <property type="protein sequence ID" value="CAL4777857.1"/>
    <property type="molecule type" value="Genomic_DNA"/>
</dbReference>
<keyword evidence="3" id="KW-1185">Reference proteome</keyword>
<dbReference type="EMBL" id="CAMXCT010001489">
    <property type="protein sequence ID" value="CAI3990545.1"/>
    <property type="molecule type" value="Genomic_DNA"/>
</dbReference>